<evidence type="ECO:0000313" key="8">
    <source>
        <dbReference type="EMBL" id="CAG9760585.1"/>
    </source>
</evidence>
<evidence type="ECO:0000256" key="2">
    <source>
        <dbReference type="ARBA" id="ARBA00006840"/>
    </source>
</evidence>
<dbReference type="PANTHER" id="PTHR19282">
    <property type="entry name" value="TETRASPANIN"/>
    <property type="match status" value="1"/>
</dbReference>
<sequence>METCGMSFIKYLLFVFNLIFAISGLGIIIAGGLVLSDVSDFTHFTTSDLLGPPIVLIVAGSIVFIIAFLGCFGAIRESYKMLLTFAGLMVVIFILELAVGIAAAVYKGDFEGGLKKTLRASMSNYTENNVEQVAWDKLQKKFKCCGIDKPTDWSLPSSAPWPKSCCYELSADDQSRKPENETPKEDSYCQTQSYGAYVYSTGCFQKVKDKIEINAKVLIGVGIGIAFIQVVGIFLACWLAYTIRQETEPQK</sequence>
<name>A0A9N9MC36_9CUCU</name>
<feature type="transmembrane region" description="Helical" evidence="7">
    <location>
        <begin position="54"/>
        <end position="75"/>
    </location>
</feature>
<reference evidence="8" key="1">
    <citation type="submission" date="2022-01" db="EMBL/GenBank/DDBJ databases">
        <authorList>
            <person name="King R."/>
        </authorList>
    </citation>
    <scope>NUCLEOTIDE SEQUENCE</scope>
</reference>
<comment type="similarity">
    <text evidence="2 7">Belongs to the tetraspanin (TM4SF) family.</text>
</comment>
<dbReference type="InterPro" id="IPR000301">
    <property type="entry name" value="Tetraspanin_animals"/>
</dbReference>
<organism evidence="8 9">
    <name type="scientific">Ceutorhynchus assimilis</name>
    <name type="common">cabbage seed weevil</name>
    <dbReference type="NCBI Taxonomy" id="467358"/>
    <lineage>
        <taxon>Eukaryota</taxon>
        <taxon>Metazoa</taxon>
        <taxon>Ecdysozoa</taxon>
        <taxon>Arthropoda</taxon>
        <taxon>Hexapoda</taxon>
        <taxon>Insecta</taxon>
        <taxon>Pterygota</taxon>
        <taxon>Neoptera</taxon>
        <taxon>Endopterygota</taxon>
        <taxon>Coleoptera</taxon>
        <taxon>Polyphaga</taxon>
        <taxon>Cucujiformia</taxon>
        <taxon>Curculionidae</taxon>
        <taxon>Ceutorhynchinae</taxon>
        <taxon>Ceutorhynchus</taxon>
    </lineage>
</organism>
<evidence type="ECO:0000256" key="6">
    <source>
        <dbReference type="PIRSR" id="PIRSR002419-1"/>
    </source>
</evidence>
<feature type="disulfide bond" evidence="6">
    <location>
        <begin position="145"/>
        <end position="165"/>
    </location>
</feature>
<keyword evidence="4 7" id="KW-1133">Transmembrane helix</keyword>
<feature type="transmembrane region" description="Helical" evidence="7">
    <location>
        <begin position="217"/>
        <end position="241"/>
    </location>
</feature>
<keyword evidence="5 7" id="KW-0472">Membrane</keyword>
<dbReference type="InterPro" id="IPR008952">
    <property type="entry name" value="Tetraspanin_EC2_sf"/>
</dbReference>
<proteinExistence type="inferred from homology"/>
<dbReference type="Gene3D" id="1.10.1450.10">
    <property type="entry name" value="Tetraspanin"/>
    <property type="match status" value="1"/>
</dbReference>
<evidence type="ECO:0000256" key="3">
    <source>
        <dbReference type="ARBA" id="ARBA00022692"/>
    </source>
</evidence>
<dbReference type="SUPFAM" id="SSF48652">
    <property type="entry name" value="Tetraspanin"/>
    <property type="match status" value="1"/>
</dbReference>
<comment type="subcellular location">
    <subcellularLocation>
        <location evidence="1 7">Membrane</location>
        <topology evidence="1 7">Multi-pass membrane protein</topology>
    </subcellularLocation>
</comment>
<dbReference type="Proteomes" id="UP001152799">
    <property type="component" value="Chromosome 1"/>
</dbReference>
<evidence type="ECO:0000256" key="7">
    <source>
        <dbReference type="RuleBase" id="RU361218"/>
    </source>
</evidence>
<dbReference type="Pfam" id="PF00335">
    <property type="entry name" value="Tetraspanin"/>
    <property type="match status" value="1"/>
</dbReference>
<evidence type="ECO:0000256" key="1">
    <source>
        <dbReference type="ARBA" id="ARBA00004141"/>
    </source>
</evidence>
<dbReference type="AlphaFoldDB" id="A0A9N9MC36"/>
<dbReference type="InterPro" id="IPR018499">
    <property type="entry name" value="Tetraspanin/Peripherin"/>
</dbReference>
<keyword evidence="3 7" id="KW-0812">Transmembrane</keyword>
<keyword evidence="6" id="KW-1015">Disulfide bond</keyword>
<evidence type="ECO:0000256" key="4">
    <source>
        <dbReference type="ARBA" id="ARBA00022989"/>
    </source>
</evidence>
<keyword evidence="9" id="KW-1185">Reference proteome</keyword>
<accession>A0A9N9MC36</accession>
<dbReference type="PRINTS" id="PR00259">
    <property type="entry name" value="TMFOUR"/>
</dbReference>
<dbReference type="CDD" id="cd03127">
    <property type="entry name" value="tetraspanin_LEL"/>
    <property type="match status" value="1"/>
</dbReference>
<evidence type="ECO:0000313" key="9">
    <source>
        <dbReference type="Proteomes" id="UP001152799"/>
    </source>
</evidence>
<protein>
    <recommendedName>
        <fullName evidence="7">Tetraspanin</fullName>
    </recommendedName>
</protein>
<dbReference type="OrthoDB" id="5982705at2759"/>
<evidence type="ECO:0000256" key="5">
    <source>
        <dbReference type="ARBA" id="ARBA00023136"/>
    </source>
</evidence>
<dbReference type="GO" id="GO:0005886">
    <property type="term" value="C:plasma membrane"/>
    <property type="evidence" value="ECO:0007669"/>
    <property type="project" value="TreeGrafter"/>
</dbReference>
<gene>
    <name evidence="8" type="ORF">CEUTPL_LOCUS1309</name>
</gene>
<dbReference type="EMBL" id="OU892277">
    <property type="protein sequence ID" value="CAG9760585.1"/>
    <property type="molecule type" value="Genomic_DNA"/>
</dbReference>
<feature type="transmembrane region" description="Helical" evidence="7">
    <location>
        <begin position="12"/>
        <end position="34"/>
    </location>
</feature>
<feature type="transmembrane region" description="Helical" evidence="7">
    <location>
        <begin position="82"/>
        <end position="106"/>
    </location>
</feature>
<dbReference type="PIRSF" id="PIRSF002419">
    <property type="entry name" value="Tetraspanin"/>
    <property type="match status" value="1"/>
</dbReference>
<dbReference type="PANTHER" id="PTHR19282:SF273">
    <property type="entry name" value="TETRASPANIN"/>
    <property type="match status" value="1"/>
</dbReference>